<evidence type="ECO:0000259" key="1">
    <source>
        <dbReference type="Pfam" id="PF14480"/>
    </source>
</evidence>
<dbReference type="Proteomes" id="UP000747013">
    <property type="component" value="Unassembled WGS sequence"/>
</dbReference>
<evidence type="ECO:0000313" key="2">
    <source>
        <dbReference type="EMBL" id="HJF87774.1"/>
    </source>
</evidence>
<gene>
    <name evidence="2" type="ORF">K8V88_10100</name>
</gene>
<proteinExistence type="predicted"/>
<dbReference type="InterPro" id="IPR028112">
    <property type="entry name" value="DNA_PolC-type_N_I"/>
</dbReference>
<dbReference type="AlphaFoldDB" id="A0A921HTU6"/>
<reference evidence="2" key="2">
    <citation type="submission" date="2021-09" db="EMBL/GenBank/DDBJ databases">
        <authorList>
            <person name="Gilroy R."/>
        </authorList>
    </citation>
    <scope>NUCLEOTIDE SEQUENCE</scope>
    <source>
        <strain evidence="2">7886</strain>
    </source>
</reference>
<protein>
    <recommendedName>
        <fullName evidence="1">DNA polymerase III PolC-type N-terminal domain-containing protein</fullName>
    </recommendedName>
</protein>
<comment type="caution">
    <text evidence="2">The sequence shown here is derived from an EMBL/GenBank/DDBJ whole genome shotgun (WGS) entry which is preliminary data.</text>
</comment>
<feature type="non-terminal residue" evidence="2">
    <location>
        <position position="45"/>
    </location>
</feature>
<accession>A0A921HTU6</accession>
<evidence type="ECO:0000313" key="3">
    <source>
        <dbReference type="Proteomes" id="UP000747013"/>
    </source>
</evidence>
<name>A0A921HTU6_9LACO</name>
<feature type="domain" description="DNA polymerase III PolC-type N-terminal" evidence="1">
    <location>
        <begin position="7"/>
        <end position="45"/>
    </location>
</feature>
<dbReference type="Pfam" id="PF14480">
    <property type="entry name" value="DNA_pol3_a_NI"/>
    <property type="match status" value="1"/>
</dbReference>
<sequence length="45" mass="5274">MADTKQLFEILVKQIKLDQLLESNDSFADGKLNKLEVHKNSKRWT</sequence>
<organism evidence="2 3">
    <name type="scientific">Companilactobacillus farciminis</name>
    <dbReference type="NCBI Taxonomy" id="1612"/>
    <lineage>
        <taxon>Bacteria</taxon>
        <taxon>Bacillati</taxon>
        <taxon>Bacillota</taxon>
        <taxon>Bacilli</taxon>
        <taxon>Lactobacillales</taxon>
        <taxon>Lactobacillaceae</taxon>
        <taxon>Companilactobacillus</taxon>
    </lineage>
</organism>
<reference evidence="2" key="1">
    <citation type="journal article" date="2021" name="PeerJ">
        <title>Extensive microbial diversity within the chicken gut microbiome revealed by metagenomics and culture.</title>
        <authorList>
            <person name="Gilroy R."/>
            <person name="Ravi A."/>
            <person name="Getino M."/>
            <person name="Pursley I."/>
            <person name="Horton D.L."/>
            <person name="Alikhan N.F."/>
            <person name="Baker D."/>
            <person name="Gharbi K."/>
            <person name="Hall N."/>
            <person name="Watson M."/>
            <person name="Adriaenssens E.M."/>
            <person name="Foster-Nyarko E."/>
            <person name="Jarju S."/>
            <person name="Secka A."/>
            <person name="Antonio M."/>
            <person name="Oren A."/>
            <person name="Chaudhuri R.R."/>
            <person name="La Ragione R."/>
            <person name="Hildebrand F."/>
            <person name="Pallen M.J."/>
        </authorList>
    </citation>
    <scope>NUCLEOTIDE SEQUENCE</scope>
    <source>
        <strain evidence="2">7886</strain>
    </source>
</reference>
<dbReference type="EMBL" id="DYWC01000239">
    <property type="protein sequence ID" value="HJF87774.1"/>
    <property type="molecule type" value="Genomic_DNA"/>
</dbReference>